<feature type="compositionally biased region" description="Polar residues" evidence="6">
    <location>
        <begin position="170"/>
        <end position="182"/>
    </location>
</feature>
<keyword evidence="3" id="KW-0804">Transcription</keyword>
<proteinExistence type="predicted"/>
<feature type="domain" description="HMG box" evidence="8">
    <location>
        <begin position="413"/>
        <end position="481"/>
    </location>
</feature>
<dbReference type="CDD" id="cd22042">
    <property type="entry name" value="HMG-box_EGL13-like"/>
    <property type="match status" value="1"/>
</dbReference>
<keyword evidence="2 5" id="KW-0238">DNA-binding</keyword>
<organism evidence="9 10">
    <name type="scientific">Trichinella pseudospiralis</name>
    <name type="common">Parasitic roundworm</name>
    <dbReference type="NCBI Taxonomy" id="6337"/>
    <lineage>
        <taxon>Eukaryota</taxon>
        <taxon>Metazoa</taxon>
        <taxon>Ecdysozoa</taxon>
        <taxon>Nematoda</taxon>
        <taxon>Enoplea</taxon>
        <taxon>Dorylaimia</taxon>
        <taxon>Trichinellida</taxon>
        <taxon>Trichinellidae</taxon>
        <taxon>Trichinella</taxon>
    </lineage>
</organism>
<evidence type="ECO:0000256" key="1">
    <source>
        <dbReference type="ARBA" id="ARBA00023015"/>
    </source>
</evidence>
<dbReference type="InterPro" id="IPR036910">
    <property type="entry name" value="HMG_box_dom_sf"/>
</dbReference>
<dbReference type="SMART" id="SM00398">
    <property type="entry name" value="HMG"/>
    <property type="match status" value="1"/>
</dbReference>
<keyword evidence="7" id="KW-1133">Transmembrane helix</keyword>
<keyword evidence="10" id="KW-1185">Reference proteome</keyword>
<feature type="transmembrane region" description="Helical" evidence="7">
    <location>
        <begin position="566"/>
        <end position="586"/>
    </location>
</feature>
<evidence type="ECO:0000256" key="6">
    <source>
        <dbReference type="SAM" id="MobiDB-lite"/>
    </source>
</evidence>
<dbReference type="SUPFAM" id="SSF47095">
    <property type="entry name" value="HMG-box"/>
    <property type="match status" value="1"/>
</dbReference>
<evidence type="ECO:0000256" key="3">
    <source>
        <dbReference type="ARBA" id="ARBA00023163"/>
    </source>
</evidence>
<dbReference type="InterPro" id="IPR051356">
    <property type="entry name" value="SOX/SOX-like_TF"/>
</dbReference>
<feature type="region of interest" description="Disordered" evidence="6">
    <location>
        <begin position="149"/>
        <end position="183"/>
    </location>
</feature>
<dbReference type="PANTHER" id="PTHR45789:SF2">
    <property type="entry name" value="FI18025P1"/>
    <property type="match status" value="1"/>
</dbReference>
<sequence length="654" mass="72715">MLSIACPTPTRVHRTHNQVEEDRLHLISGSSPSLSTSSCSPVDCSTASSSTSNGVLENESCSPKAAVLRKLPATAPGISDARHENIYPDLFLHTKRQGLVPLVDGNYLTEVLHCCSDWKERLSVLDNLILQVEDIKNKIYAEAIKGDTNADSETTSGEEQSKTEHLPNVRNVQSPSSMQDVNGRSPMGIGINMTLPNVVGSLQGQISVENDCSNAIANSHFFLQEQQRLMAAAAISSFPSYPVHSLTSLTTFPPANPLMLIGGCDPLFAASFASTLAAAAANATTGNNSYKASQSSSSSSVTAPTVIADFPLNLSRPKAPAPSNTEIKRNGSLLKHRSSDVMNQTAIPTCVNAKRHCDNGLSESPKEHLLLVPCNENQHNNAHMVTGTSFGQRIGSKTPPIRQGLVSRSPDHIKRPMNAFMVWARDERRKMLKSCPDMHNSNISKILGERWKSMSSDEKQPYYEEQSRLSKLHMQQHPNYRYKPRPKRTCIVDGKRVRLSEYKQLLRTKQASWSAMNAGMTVLSATSNLDVSASDVSDTPEHANIYQSQLIRHEDFNDLLVKRSPMASPLICVISFFIYGNLYFFIYEASLEHHIIYSIIKHLIKQLLHRMTYLHKILITYFRTLNYFEMMNSTVLFNADLCQKAKFKFNFINK</sequence>
<protein>
    <submittedName>
        <fullName evidence="9">Transcription factor SOX-6</fullName>
    </submittedName>
</protein>
<keyword evidence="1" id="KW-0805">Transcription regulation</keyword>
<accession>A0A0V1JJ75</accession>
<keyword evidence="7" id="KW-0472">Membrane</keyword>
<dbReference type="Gene3D" id="1.10.30.10">
    <property type="entry name" value="High mobility group box domain"/>
    <property type="match status" value="1"/>
</dbReference>
<evidence type="ECO:0000259" key="8">
    <source>
        <dbReference type="PROSITE" id="PS50118"/>
    </source>
</evidence>
<reference evidence="9 10" key="1">
    <citation type="submission" date="2015-01" db="EMBL/GenBank/DDBJ databases">
        <title>Evolution of Trichinella species and genotypes.</title>
        <authorList>
            <person name="Korhonen P.K."/>
            <person name="Edoardo P."/>
            <person name="Giuseppe L.R."/>
            <person name="Gasser R.B."/>
        </authorList>
    </citation>
    <scope>NUCLEOTIDE SEQUENCE [LARGE SCALE GENOMIC DNA]</scope>
    <source>
        <strain evidence="9">ISS588</strain>
    </source>
</reference>
<keyword evidence="4 5" id="KW-0539">Nucleus</keyword>
<evidence type="ECO:0000256" key="5">
    <source>
        <dbReference type="PROSITE-ProRule" id="PRU00267"/>
    </source>
</evidence>
<feature type="region of interest" description="Disordered" evidence="6">
    <location>
        <begin position="391"/>
        <end position="411"/>
    </location>
</feature>
<comment type="caution">
    <text evidence="9">The sequence shown here is derived from an EMBL/GenBank/DDBJ whole genome shotgun (WGS) entry which is preliminary data.</text>
</comment>
<evidence type="ECO:0000313" key="9">
    <source>
        <dbReference type="EMBL" id="KRZ34986.1"/>
    </source>
</evidence>
<dbReference type="GO" id="GO:0005634">
    <property type="term" value="C:nucleus"/>
    <property type="evidence" value="ECO:0007669"/>
    <property type="project" value="UniProtKB-UniRule"/>
</dbReference>
<dbReference type="EMBL" id="JYDS01000001">
    <property type="protein sequence ID" value="KRZ34986.1"/>
    <property type="molecule type" value="Genomic_DNA"/>
</dbReference>
<evidence type="ECO:0000256" key="4">
    <source>
        <dbReference type="ARBA" id="ARBA00023242"/>
    </source>
</evidence>
<evidence type="ECO:0000313" key="10">
    <source>
        <dbReference type="Proteomes" id="UP000054805"/>
    </source>
</evidence>
<dbReference type="Pfam" id="PF00505">
    <property type="entry name" value="HMG_box"/>
    <property type="match status" value="1"/>
</dbReference>
<feature type="DNA-binding region" description="HMG box" evidence="5">
    <location>
        <begin position="413"/>
        <end position="481"/>
    </location>
</feature>
<dbReference type="FunFam" id="1.10.30.10:FF:000003">
    <property type="entry name" value="Putative transcription factor SOX-6"/>
    <property type="match status" value="1"/>
</dbReference>
<gene>
    <name evidence="9" type="primary">SOX6</name>
    <name evidence="9" type="ORF">T4B_8072</name>
</gene>
<dbReference type="GO" id="GO:0000981">
    <property type="term" value="F:DNA-binding transcription factor activity, RNA polymerase II-specific"/>
    <property type="evidence" value="ECO:0007669"/>
    <property type="project" value="TreeGrafter"/>
</dbReference>
<evidence type="ECO:0000256" key="7">
    <source>
        <dbReference type="SAM" id="Phobius"/>
    </source>
</evidence>
<name>A0A0V1JJ75_TRIPS</name>
<evidence type="ECO:0000256" key="2">
    <source>
        <dbReference type="ARBA" id="ARBA00023125"/>
    </source>
</evidence>
<keyword evidence="7" id="KW-0812">Transmembrane</keyword>
<dbReference type="InterPro" id="IPR009071">
    <property type="entry name" value="HMG_box_dom"/>
</dbReference>
<dbReference type="Proteomes" id="UP000054805">
    <property type="component" value="Unassembled WGS sequence"/>
</dbReference>
<dbReference type="GO" id="GO:0000978">
    <property type="term" value="F:RNA polymerase II cis-regulatory region sequence-specific DNA binding"/>
    <property type="evidence" value="ECO:0007669"/>
    <property type="project" value="TreeGrafter"/>
</dbReference>
<dbReference type="PANTHER" id="PTHR45789">
    <property type="entry name" value="FI18025P1"/>
    <property type="match status" value="1"/>
</dbReference>
<feature type="compositionally biased region" description="Polar residues" evidence="6">
    <location>
        <begin position="149"/>
        <end position="158"/>
    </location>
</feature>
<dbReference type="PROSITE" id="PS50118">
    <property type="entry name" value="HMG_BOX_2"/>
    <property type="match status" value="1"/>
</dbReference>
<dbReference type="AlphaFoldDB" id="A0A0V1JJ75"/>
<dbReference type="GO" id="GO:0045165">
    <property type="term" value="P:cell fate commitment"/>
    <property type="evidence" value="ECO:0007669"/>
    <property type="project" value="TreeGrafter"/>
</dbReference>